<dbReference type="EMBL" id="CAJOBJ010132869">
    <property type="protein sequence ID" value="CAF4729716.1"/>
    <property type="molecule type" value="Genomic_DNA"/>
</dbReference>
<accession>A0A8S3AJI8</accession>
<sequence>MSKANQTFTDRWLPTLNPKILKFLKGKNFDKMTPVQAITIPLFLQHKDVCV</sequence>
<dbReference type="Gene3D" id="3.40.50.300">
    <property type="entry name" value="P-loop containing nucleotide triphosphate hydrolases"/>
    <property type="match status" value="1"/>
</dbReference>
<comment type="caution">
    <text evidence="2">The sequence shown here is derived from an EMBL/GenBank/DDBJ whole genome shotgun (WGS) entry which is preliminary data.</text>
</comment>
<dbReference type="InterPro" id="IPR027417">
    <property type="entry name" value="P-loop_NTPase"/>
</dbReference>
<feature type="non-terminal residue" evidence="2">
    <location>
        <position position="1"/>
    </location>
</feature>
<evidence type="ECO:0000313" key="1">
    <source>
        <dbReference type="EMBL" id="CAF4540737.1"/>
    </source>
</evidence>
<dbReference type="SUPFAM" id="SSF52540">
    <property type="entry name" value="P-loop containing nucleoside triphosphate hydrolases"/>
    <property type="match status" value="1"/>
</dbReference>
<dbReference type="Proteomes" id="UP000681720">
    <property type="component" value="Unassembled WGS sequence"/>
</dbReference>
<dbReference type="EMBL" id="CAJOBH010140696">
    <property type="protein sequence ID" value="CAF4803806.1"/>
    <property type="molecule type" value="Genomic_DNA"/>
</dbReference>
<gene>
    <name evidence="1" type="ORF">BYL167_LOCUS37683</name>
    <name evidence="3" type="ORF">BYL167_LOCUS48261</name>
    <name evidence="2" type="ORF">GIL414_LOCUS44218</name>
    <name evidence="4" type="ORF">GIL414_LOCUS55566</name>
</gene>
<dbReference type="AlphaFoldDB" id="A0A8S3AJI8"/>
<organism evidence="2 5">
    <name type="scientific">Rotaria magnacalcarata</name>
    <dbReference type="NCBI Taxonomy" id="392030"/>
    <lineage>
        <taxon>Eukaryota</taxon>
        <taxon>Metazoa</taxon>
        <taxon>Spiralia</taxon>
        <taxon>Gnathifera</taxon>
        <taxon>Rotifera</taxon>
        <taxon>Eurotatoria</taxon>
        <taxon>Bdelloidea</taxon>
        <taxon>Philodinida</taxon>
        <taxon>Philodinidae</taxon>
        <taxon>Rotaria</taxon>
    </lineage>
</organism>
<dbReference type="Proteomes" id="UP000681967">
    <property type="component" value="Unassembled WGS sequence"/>
</dbReference>
<evidence type="ECO:0000313" key="5">
    <source>
        <dbReference type="Proteomes" id="UP000681720"/>
    </source>
</evidence>
<reference evidence="2" key="1">
    <citation type="submission" date="2021-02" db="EMBL/GenBank/DDBJ databases">
        <authorList>
            <person name="Nowell W R."/>
        </authorList>
    </citation>
    <scope>NUCLEOTIDE SEQUENCE</scope>
</reference>
<protein>
    <submittedName>
        <fullName evidence="2">Uncharacterized protein</fullName>
    </submittedName>
</protein>
<evidence type="ECO:0000313" key="2">
    <source>
        <dbReference type="EMBL" id="CAF4729716.1"/>
    </source>
</evidence>
<evidence type="ECO:0000313" key="3">
    <source>
        <dbReference type="EMBL" id="CAF4803806.1"/>
    </source>
</evidence>
<dbReference type="EMBL" id="CAJOBH010085997">
    <property type="protein sequence ID" value="CAF4540737.1"/>
    <property type="molecule type" value="Genomic_DNA"/>
</dbReference>
<name>A0A8S3AJI8_9BILA</name>
<evidence type="ECO:0000313" key="4">
    <source>
        <dbReference type="EMBL" id="CAF4973486.1"/>
    </source>
</evidence>
<proteinExistence type="predicted"/>
<dbReference type="EMBL" id="CAJOBJ010197595">
    <property type="protein sequence ID" value="CAF4973486.1"/>
    <property type="molecule type" value="Genomic_DNA"/>
</dbReference>